<proteinExistence type="predicted"/>
<organism evidence="6 7">
    <name type="scientific">Kwoniella dendrophila CBS 6074</name>
    <dbReference type="NCBI Taxonomy" id="1295534"/>
    <lineage>
        <taxon>Eukaryota</taxon>
        <taxon>Fungi</taxon>
        <taxon>Dikarya</taxon>
        <taxon>Basidiomycota</taxon>
        <taxon>Agaricomycotina</taxon>
        <taxon>Tremellomycetes</taxon>
        <taxon>Tremellales</taxon>
        <taxon>Cryptococcaceae</taxon>
        <taxon>Kwoniella</taxon>
    </lineage>
</organism>
<dbReference type="InterPro" id="IPR007811">
    <property type="entry name" value="RPC4"/>
</dbReference>
<sequence>MSNPPNGRGKPSLIAAAQNQGQNATSQQQQQPQASTSSIPANLDSIPMSTVSSSQSGSGSISARSTPAPATARSVTEGSVPPSGVARLKFKPKVPIRRVKQEVDVKPDISSIPTPSAPPGRGGMRGAGRGRGGPGRGRGRGNAPSTSIAAGVFGGPRPAASASSSRRFAAAPAPTIRAFDDQDAEVYSDHSDQEGGSMGRPIDIDMVSTMSESAPTSLYRDRRSNDKKAKAQGKDKDEKNKDKKGKKKLSNSENMDVDANSGGPRVKDEPISPEKQTRELRVDDEMLSDDEMQDRDDQGRRVRNFAQTGGIEEPPQEQDQPSRNTNVDDSDEEVNEAQAVDLSESEEEEEEEDMEGDFVNVDGYDDPEKKLFIFQFPHLFPKFLPNTPVDLTQPTPSNGDIKPDINNTSNPTASGPSSSTTATQKDVKPDIKPTPAQLRANANAKKLPEPIPEGRIGTMVVMKSGKVKIVMGKDIVMNVTPGLPTTFIQHLVHLDLKEKNVHVLGEVHKNYIVTPDIDRLLEDLYINGGQTPGEIDAERRRKLIRDRGLVQMKKERD</sequence>
<dbReference type="Proteomes" id="UP001355207">
    <property type="component" value="Chromosome 11"/>
</dbReference>
<feature type="region of interest" description="Disordered" evidence="5">
    <location>
        <begin position="390"/>
        <end position="450"/>
    </location>
</feature>
<dbReference type="GeneID" id="91098760"/>
<keyword evidence="7" id="KW-1185">Reference proteome</keyword>
<protein>
    <recommendedName>
        <fullName evidence="8">DNA-directed RNA polymerase III subunit RPC4</fullName>
    </recommendedName>
</protein>
<evidence type="ECO:0008006" key="8">
    <source>
        <dbReference type="Google" id="ProtNLM"/>
    </source>
</evidence>
<keyword evidence="3" id="KW-0804">Transcription</keyword>
<evidence type="ECO:0000256" key="5">
    <source>
        <dbReference type="SAM" id="MobiDB-lite"/>
    </source>
</evidence>
<feature type="compositionally biased region" description="Polar residues" evidence="5">
    <location>
        <begin position="317"/>
        <end position="327"/>
    </location>
</feature>
<feature type="compositionally biased region" description="Acidic residues" evidence="5">
    <location>
        <begin position="343"/>
        <end position="356"/>
    </location>
</feature>
<feature type="compositionally biased region" description="Low complexity" evidence="5">
    <location>
        <begin position="406"/>
        <end position="423"/>
    </location>
</feature>
<feature type="compositionally biased region" description="Basic residues" evidence="5">
    <location>
        <begin position="88"/>
        <end position="98"/>
    </location>
</feature>
<feature type="compositionally biased region" description="Basic and acidic residues" evidence="5">
    <location>
        <begin position="265"/>
        <end position="284"/>
    </location>
</feature>
<feature type="compositionally biased region" description="Basic and acidic residues" evidence="5">
    <location>
        <begin position="219"/>
        <end position="241"/>
    </location>
</feature>
<feature type="compositionally biased region" description="Low complexity" evidence="5">
    <location>
        <begin position="14"/>
        <end position="41"/>
    </location>
</feature>
<dbReference type="PANTHER" id="PTHR13408:SF0">
    <property type="entry name" value="DNA-DIRECTED RNA POLYMERASE III SUBUNIT RPC4"/>
    <property type="match status" value="1"/>
</dbReference>
<reference evidence="6 7" key="1">
    <citation type="submission" date="2024-01" db="EMBL/GenBank/DDBJ databases">
        <title>Comparative genomics of Cryptococcus and Kwoniella reveals pathogenesis evolution and contrasting modes of karyotype evolution via chromosome fusion or intercentromeric recombination.</title>
        <authorList>
            <person name="Coelho M.A."/>
            <person name="David-Palma M."/>
            <person name="Shea T."/>
            <person name="Bowers K."/>
            <person name="McGinley-Smith S."/>
            <person name="Mohammad A.W."/>
            <person name="Gnirke A."/>
            <person name="Yurkov A.M."/>
            <person name="Nowrousian M."/>
            <person name="Sun S."/>
            <person name="Cuomo C.A."/>
            <person name="Heitman J."/>
        </authorList>
    </citation>
    <scope>NUCLEOTIDE SEQUENCE [LARGE SCALE GENOMIC DNA]</scope>
    <source>
        <strain evidence="6 7">CBS 6074</strain>
    </source>
</reference>
<feature type="compositionally biased region" description="Low complexity" evidence="5">
    <location>
        <begin position="49"/>
        <end position="65"/>
    </location>
</feature>
<dbReference type="Pfam" id="PF05132">
    <property type="entry name" value="RNA_pol_Rpc4"/>
    <property type="match status" value="1"/>
</dbReference>
<feature type="compositionally biased region" description="Low complexity" evidence="5">
    <location>
        <begin position="156"/>
        <end position="174"/>
    </location>
</feature>
<dbReference type="RefSeq" id="XP_066079887.1">
    <property type="nucleotide sequence ID" value="XM_066223790.1"/>
</dbReference>
<dbReference type="GO" id="GO:0042797">
    <property type="term" value="P:tRNA transcription by RNA polymerase III"/>
    <property type="evidence" value="ECO:0007669"/>
    <property type="project" value="TreeGrafter"/>
</dbReference>
<evidence type="ECO:0000313" key="6">
    <source>
        <dbReference type="EMBL" id="WWC93125.1"/>
    </source>
</evidence>
<dbReference type="GO" id="GO:0005666">
    <property type="term" value="C:RNA polymerase III complex"/>
    <property type="evidence" value="ECO:0007669"/>
    <property type="project" value="InterPro"/>
</dbReference>
<accession>A0AAX4K8I3</accession>
<evidence type="ECO:0000256" key="1">
    <source>
        <dbReference type="ARBA" id="ARBA00004123"/>
    </source>
</evidence>
<dbReference type="EMBL" id="CP144108">
    <property type="protein sequence ID" value="WWC93125.1"/>
    <property type="molecule type" value="Genomic_DNA"/>
</dbReference>
<comment type="subcellular location">
    <subcellularLocation>
        <location evidence="1">Nucleus</location>
    </subcellularLocation>
</comment>
<gene>
    <name evidence="6" type="ORF">L201_008092</name>
</gene>
<feature type="region of interest" description="Disordered" evidence="5">
    <location>
        <begin position="1"/>
        <end position="362"/>
    </location>
</feature>
<feature type="compositionally biased region" description="Gly residues" evidence="5">
    <location>
        <begin position="120"/>
        <end position="136"/>
    </location>
</feature>
<evidence type="ECO:0000256" key="3">
    <source>
        <dbReference type="ARBA" id="ARBA00023163"/>
    </source>
</evidence>
<keyword evidence="2" id="KW-0240">DNA-directed RNA polymerase</keyword>
<evidence type="ECO:0000313" key="7">
    <source>
        <dbReference type="Proteomes" id="UP001355207"/>
    </source>
</evidence>
<dbReference type="PANTHER" id="PTHR13408">
    <property type="entry name" value="DNA-DIRECTED RNA POLYMERASE III"/>
    <property type="match status" value="1"/>
</dbReference>
<dbReference type="GO" id="GO:0003677">
    <property type="term" value="F:DNA binding"/>
    <property type="evidence" value="ECO:0007669"/>
    <property type="project" value="InterPro"/>
</dbReference>
<keyword evidence="4" id="KW-0539">Nucleus</keyword>
<feature type="compositionally biased region" description="Acidic residues" evidence="5">
    <location>
        <begin position="285"/>
        <end position="294"/>
    </location>
</feature>
<name>A0AAX4K8I3_9TREE</name>
<dbReference type="AlphaFoldDB" id="A0AAX4K8I3"/>
<evidence type="ECO:0000256" key="2">
    <source>
        <dbReference type="ARBA" id="ARBA00022478"/>
    </source>
</evidence>
<evidence type="ECO:0000256" key="4">
    <source>
        <dbReference type="ARBA" id="ARBA00023242"/>
    </source>
</evidence>